<dbReference type="AlphaFoldDB" id="A0AAE3XBY1"/>
<sequence>MTHDRARSTFLLDWNGLDWSRTTLGARPDWPATLQSTADLALGCTFPMAILWGEAHLLLYNGAFSALLGARHAGGLGEPVAVTWPVDEAVTRRVWQGESLTFDNHPCPLTRRGYPEEAYFTLSYSPVRDARGDACGVLVTALETTAQVLAVRRAQTLRHHAEALGEVQTAAALVSLTGTGSAGADVPWLRLHLTPDAEFPEEMRDALNGAQPVTWPCEDPTGQRRPALLVPLDGLVRGETPGAVVLGLNERVPLDDAYRSFLLHFAQQLQATLVRVQSNEHLALHQSLELERGALQAFMEFMEAVGEAADLDTLTRHVAGVVQARYPQATVQVGPAAHPGHADQPGRTALSGGEDAADVSVRLSEPGELLKEARAAQLACGTHPDGVLLTVTLPGAGSWTDRDRTVFQAIGRGLHLALSRAQTVQRLTQDREALSAFMQFTELAADSSDVRTLAARAAGVLRATLPVSSAAYLEQTSSAWIARVVSGVTDAPLVNLIAQGLPLSEPTLGLAVARREATFLEGEAVTGQALPHPYRAVALYPLFPPDAPVGVLGMGSVDRAHWSDRDRAVFQAVGKSFRLALTRAAYLEQIGVQRERLADLNAELGQVIAQAARTLEGPARFLGHWLTNGGGGEGMSAETFDPLTVQDEVSRLTGAARDLKRLAALDTHDLQHELISLRDVFSAAQERSAAAGVTWQVGPLPIVRGDAALLTQAVEVLLGFTLSPTRGVQFVRVHSLDLDHEVRIVIEDDGLGLSSEEASTLFDLTVRSAQRVPLMDGGSLGPVRRVLARQGGWAWAEARLSGATVVLALPKQEDVHAMEALFMDGGNELL</sequence>
<dbReference type="GO" id="GO:0007234">
    <property type="term" value="P:osmosensory signaling via phosphorelay pathway"/>
    <property type="evidence" value="ECO:0007669"/>
    <property type="project" value="TreeGrafter"/>
</dbReference>
<organism evidence="6 7">
    <name type="scientific">Deinococcus soli</name>
    <name type="common">ex Cha et al. 2016</name>
    <dbReference type="NCBI Taxonomy" id="1309411"/>
    <lineage>
        <taxon>Bacteria</taxon>
        <taxon>Thermotogati</taxon>
        <taxon>Deinococcota</taxon>
        <taxon>Deinococci</taxon>
        <taxon>Deinococcales</taxon>
        <taxon>Deinococcaceae</taxon>
        <taxon>Deinococcus</taxon>
    </lineage>
</organism>
<gene>
    <name evidence="6" type="ORF">J2Y00_001654</name>
</gene>
<evidence type="ECO:0000313" key="7">
    <source>
        <dbReference type="Proteomes" id="UP001185331"/>
    </source>
</evidence>
<dbReference type="SUPFAM" id="SSF55874">
    <property type="entry name" value="ATPase domain of HSP90 chaperone/DNA topoisomerase II/histidine kinase"/>
    <property type="match status" value="1"/>
</dbReference>
<dbReference type="PANTHER" id="PTHR42878:SF14">
    <property type="entry name" value="OSMOLARITY TWO-COMPONENT SYSTEM PROTEIN SSK1"/>
    <property type="match status" value="1"/>
</dbReference>
<accession>A0AAE3XBY1</accession>
<evidence type="ECO:0000256" key="5">
    <source>
        <dbReference type="SAM" id="MobiDB-lite"/>
    </source>
</evidence>
<proteinExistence type="predicted"/>
<comment type="catalytic activity">
    <reaction evidence="1">
        <text>ATP + protein L-histidine = ADP + protein N-phospho-L-histidine.</text>
        <dbReference type="EC" id="2.7.13.3"/>
    </reaction>
</comment>
<dbReference type="InterPro" id="IPR036890">
    <property type="entry name" value="HATPase_C_sf"/>
</dbReference>
<dbReference type="InterPro" id="IPR050351">
    <property type="entry name" value="BphY/WalK/GraS-like"/>
</dbReference>
<dbReference type="EC" id="2.7.13.3" evidence="2"/>
<feature type="region of interest" description="Disordered" evidence="5">
    <location>
        <begin position="334"/>
        <end position="356"/>
    </location>
</feature>
<keyword evidence="3" id="KW-0808">Transferase</keyword>
<comment type="caution">
    <text evidence="6">The sequence shown here is derived from an EMBL/GenBank/DDBJ whole genome shotgun (WGS) entry which is preliminary data.</text>
</comment>
<dbReference type="Gene3D" id="3.30.450.20">
    <property type="entry name" value="PAS domain"/>
    <property type="match status" value="1"/>
</dbReference>
<evidence type="ECO:0000256" key="4">
    <source>
        <dbReference type="ARBA" id="ARBA00022777"/>
    </source>
</evidence>
<keyword evidence="4 6" id="KW-0418">Kinase</keyword>
<dbReference type="InterPro" id="IPR029016">
    <property type="entry name" value="GAF-like_dom_sf"/>
</dbReference>
<dbReference type="Gene3D" id="3.30.450.40">
    <property type="match status" value="1"/>
</dbReference>
<dbReference type="PANTHER" id="PTHR42878">
    <property type="entry name" value="TWO-COMPONENT HISTIDINE KINASE"/>
    <property type="match status" value="1"/>
</dbReference>
<reference evidence="6" key="1">
    <citation type="submission" date="2023-07" db="EMBL/GenBank/DDBJ databases">
        <title>Sorghum-associated microbial communities from plants grown in Nebraska, USA.</title>
        <authorList>
            <person name="Schachtman D."/>
        </authorList>
    </citation>
    <scope>NUCLEOTIDE SEQUENCE</scope>
    <source>
        <strain evidence="6">BE330</strain>
    </source>
</reference>
<evidence type="ECO:0000256" key="2">
    <source>
        <dbReference type="ARBA" id="ARBA00012438"/>
    </source>
</evidence>
<dbReference type="Gene3D" id="3.30.565.10">
    <property type="entry name" value="Histidine kinase-like ATPase, C-terminal domain"/>
    <property type="match status" value="1"/>
</dbReference>
<dbReference type="SUPFAM" id="SSF55781">
    <property type="entry name" value="GAF domain-like"/>
    <property type="match status" value="1"/>
</dbReference>
<dbReference type="GO" id="GO:0000156">
    <property type="term" value="F:phosphorelay response regulator activity"/>
    <property type="evidence" value="ECO:0007669"/>
    <property type="project" value="TreeGrafter"/>
</dbReference>
<dbReference type="GO" id="GO:0004673">
    <property type="term" value="F:protein histidine kinase activity"/>
    <property type="evidence" value="ECO:0007669"/>
    <property type="project" value="UniProtKB-EC"/>
</dbReference>
<dbReference type="EMBL" id="JAVDQK010000003">
    <property type="protein sequence ID" value="MDR6218093.1"/>
    <property type="molecule type" value="Genomic_DNA"/>
</dbReference>
<evidence type="ECO:0000256" key="1">
    <source>
        <dbReference type="ARBA" id="ARBA00000085"/>
    </source>
</evidence>
<evidence type="ECO:0000313" key="6">
    <source>
        <dbReference type="EMBL" id="MDR6218093.1"/>
    </source>
</evidence>
<dbReference type="RefSeq" id="WP_309852807.1">
    <property type="nucleotide sequence ID" value="NZ_JAVDQJ010000003.1"/>
</dbReference>
<dbReference type="GO" id="GO:0030295">
    <property type="term" value="F:protein kinase activator activity"/>
    <property type="evidence" value="ECO:0007669"/>
    <property type="project" value="TreeGrafter"/>
</dbReference>
<evidence type="ECO:0000256" key="3">
    <source>
        <dbReference type="ARBA" id="ARBA00022679"/>
    </source>
</evidence>
<name>A0AAE3XBY1_9DEIO</name>
<dbReference type="Proteomes" id="UP001185331">
    <property type="component" value="Unassembled WGS sequence"/>
</dbReference>
<protein>
    <recommendedName>
        <fullName evidence="2">histidine kinase</fullName>
        <ecNumber evidence="2">2.7.13.3</ecNumber>
    </recommendedName>
</protein>